<evidence type="ECO:0000256" key="3">
    <source>
        <dbReference type="ARBA" id="ARBA00022692"/>
    </source>
</evidence>
<keyword evidence="5 6" id="KW-0472">Membrane</keyword>
<feature type="transmembrane region" description="Helical" evidence="6">
    <location>
        <begin position="7"/>
        <end position="37"/>
    </location>
</feature>
<comment type="subcellular location">
    <subcellularLocation>
        <location evidence="1">Cell membrane</location>
        <topology evidence="1">Multi-pass membrane protein</topology>
    </subcellularLocation>
</comment>
<evidence type="ECO:0000256" key="5">
    <source>
        <dbReference type="ARBA" id="ARBA00023136"/>
    </source>
</evidence>
<dbReference type="Pfam" id="PF13567">
    <property type="entry name" value="DUF4131"/>
    <property type="match status" value="1"/>
</dbReference>
<feature type="transmembrane region" description="Helical" evidence="6">
    <location>
        <begin position="388"/>
        <end position="409"/>
    </location>
</feature>
<dbReference type="Gene3D" id="3.60.15.10">
    <property type="entry name" value="Ribonuclease Z/Hydroxyacylglutathione hydrolase-like"/>
    <property type="match status" value="1"/>
</dbReference>
<feature type="transmembrane region" description="Helical" evidence="6">
    <location>
        <begin position="416"/>
        <end position="436"/>
    </location>
</feature>
<evidence type="ECO:0000256" key="2">
    <source>
        <dbReference type="ARBA" id="ARBA00022475"/>
    </source>
</evidence>
<feature type="transmembrane region" description="Helical" evidence="6">
    <location>
        <begin position="43"/>
        <end position="60"/>
    </location>
</feature>
<dbReference type="Proteomes" id="UP000681027">
    <property type="component" value="Unassembled WGS sequence"/>
</dbReference>
<dbReference type="InterPro" id="IPR004797">
    <property type="entry name" value="Competence_ComEC/Rec2"/>
</dbReference>
<evidence type="ECO:0000259" key="7">
    <source>
        <dbReference type="SMART" id="SM00849"/>
    </source>
</evidence>
<dbReference type="NCBIfam" id="TIGR00360">
    <property type="entry name" value="ComEC_N-term"/>
    <property type="match status" value="1"/>
</dbReference>
<evidence type="ECO:0000313" key="9">
    <source>
        <dbReference type="Proteomes" id="UP000681027"/>
    </source>
</evidence>
<dbReference type="CDD" id="cd07731">
    <property type="entry name" value="ComA-like_MBL-fold"/>
    <property type="match status" value="1"/>
</dbReference>
<dbReference type="EMBL" id="JAGYPM010000003">
    <property type="protein sequence ID" value="MBS4191366.1"/>
    <property type="molecule type" value="Genomic_DNA"/>
</dbReference>
<gene>
    <name evidence="8" type="ORF">KHA94_14345</name>
</gene>
<feature type="transmembrane region" description="Helical" evidence="6">
    <location>
        <begin position="307"/>
        <end position="325"/>
    </location>
</feature>
<keyword evidence="2" id="KW-1003">Cell membrane</keyword>
<dbReference type="SUPFAM" id="SSF56281">
    <property type="entry name" value="Metallo-hydrolase/oxidoreductase"/>
    <property type="match status" value="1"/>
</dbReference>
<keyword evidence="4 6" id="KW-1133">Transmembrane helix</keyword>
<name>A0ABS5NU56_9BACI</name>
<dbReference type="InterPro" id="IPR001279">
    <property type="entry name" value="Metallo-B-lactamas"/>
</dbReference>
<reference evidence="8 9" key="1">
    <citation type="submission" date="2021-05" db="EMBL/GenBank/DDBJ databases">
        <title>Novel Bacillus species.</title>
        <authorList>
            <person name="Liu G."/>
        </authorList>
    </citation>
    <scope>NUCLEOTIDE SEQUENCE [LARGE SCALE GENOMIC DNA]</scope>
    <source>
        <strain evidence="8 9">FJAT-49705</strain>
    </source>
</reference>
<evidence type="ECO:0000313" key="8">
    <source>
        <dbReference type="EMBL" id="MBS4191366.1"/>
    </source>
</evidence>
<feature type="transmembrane region" description="Helical" evidence="6">
    <location>
        <begin position="267"/>
        <end position="300"/>
    </location>
</feature>
<feature type="transmembrane region" description="Helical" evidence="6">
    <location>
        <begin position="234"/>
        <end position="255"/>
    </location>
</feature>
<dbReference type="SMART" id="SM00849">
    <property type="entry name" value="Lactamase_B"/>
    <property type="match status" value="1"/>
</dbReference>
<organism evidence="8 9">
    <name type="scientific">Cytobacillus citreus</name>
    <dbReference type="NCBI Taxonomy" id="2833586"/>
    <lineage>
        <taxon>Bacteria</taxon>
        <taxon>Bacillati</taxon>
        <taxon>Bacillota</taxon>
        <taxon>Bacilli</taxon>
        <taxon>Bacillales</taxon>
        <taxon>Bacillaceae</taxon>
        <taxon>Cytobacillus</taxon>
    </lineage>
</organism>
<evidence type="ECO:0000256" key="1">
    <source>
        <dbReference type="ARBA" id="ARBA00004651"/>
    </source>
</evidence>
<feature type="transmembrane region" description="Helical" evidence="6">
    <location>
        <begin position="331"/>
        <end position="353"/>
    </location>
</feature>
<protein>
    <submittedName>
        <fullName evidence="8">DNA internalization-related competence protein ComEC/Rec2</fullName>
    </submittedName>
</protein>
<sequence length="775" mass="88458">MKGRWIYFTFISLIGILAAFVNVLIFVIVFILIILFLYKKKGFSQRMIILISFIFFVFFIRSEMVEKGNKTRLPPQETNFIVRFEENLKVDGDRFSATVKELVYKEKLILSYKIKTEKEKEAISKHLKTGIACQLSGTLEEPITSTNENAFNYKEYLKRNKMYWILKVEHLTLSNCSPQKKTPLSFFRSIRQKGIEYVQNNFPKESAPLAVALLFGDRNLMDEDVLASYQKLGIVHLLAISGLHVGMLTGMIYYLGMRIGISREKMISALLLFLPCYALITGATPSVIRAVCMMIIFFMLKKWGNHFSLLTIDIIGIVFMVYTFFSPLVIYNVGFQLSFSVSFSLILSAPIILKRCTHSFTLIFVTSFICQLAATPILFFYFYEVSLISIFANVLFVPLFSFLILPAIFILFLLHLLFGANIYFLISLMNYIIYWMDFAAKWFAQLPFATVILGRPALLILIFYILIIPLYFSLWERVSNIKRLLKIQIFPISIILLHALVPILSPYGEITFIDVGQGDSILIKLPHGKGNYLIDTGGTVRFNTDEWKVRKKKYEVGKDVVVPFLKSKGIKTIDKLIMTHGDADHIGGAEEVVKELKIKEILLPKTDELSELEKNLLLSAKKKNIPFYFVKAGQGWKKGKNEFKIISPHPGLEADKNNGSIVLLANIGGLNWLFTGDLEENGEEKLMTRYHNLNIDVLKVGHHGSKTSTSPMFLDHIQPNLAVISAGKDNRYGHPNREVLNNLNERNIKILRTDEHGSISYIFKGNAGTFYKQLP</sequence>
<keyword evidence="9" id="KW-1185">Reference proteome</keyword>
<evidence type="ECO:0000256" key="6">
    <source>
        <dbReference type="SAM" id="Phobius"/>
    </source>
</evidence>
<dbReference type="Pfam" id="PF03772">
    <property type="entry name" value="Competence"/>
    <property type="match status" value="1"/>
</dbReference>
<feature type="transmembrane region" description="Helical" evidence="6">
    <location>
        <begin position="484"/>
        <end position="504"/>
    </location>
</feature>
<dbReference type="InterPro" id="IPR052159">
    <property type="entry name" value="Competence_DNA_uptake"/>
</dbReference>
<dbReference type="RefSeq" id="WP_213102809.1">
    <property type="nucleotide sequence ID" value="NZ_JAGYPM010000003.1"/>
</dbReference>
<dbReference type="InterPro" id="IPR035681">
    <property type="entry name" value="ComA-like_MBL"/>
</dbReference>
<comment type="caution">
    <text evidence="8">The sequence shown here is derived from an EMBL/GenBank/DDBJ whole genome shotgun (WGS) entry which is preliminary data.</text>
</comment>
<dbReference type="Pfam" id="PF00753">
    <property type="entry name" value="Lactamase_B"/>
    <property type="match status" value="1"/>
</dbReference>
<feature type="transmembrane region" description="Helical" evidence="6">
    <location>
        <begin position="360"/>
        <end position="382"/>
    </location>
</feature>
<dbReference type="PANTHER" id="PTHR30619:SF1">
    <property type="entry name" value="RECOMBINATION PROTEIN 2"/>
    <property type="match status" value="1"/>
</dbReference>
<feature type="domain" description="Metallo-beta-lactamase" evidence="7">
    <location>
        <begin position="517"/>
        <end position="728"/>
    </location>
</feature>
<dbReference type="InterPro" id="IPR025405">
    <property type="entry name" value="DUF4131"/>
</dbReference>
<feature type="transmembrane region" description="Helical" evidence="6">
    <location>
        <begin position="448"/>
        <end position="472"/>
    </location>
</feature>
<dbReference type="InterPro" id="IPR004477">
    <property type="entry name" value="ComEC_N"/>
</dbReference>
<keyword evidence="3 6" id="KW-0812">Transmembrane</keyword>
<dbReference type="InterPro" id="IPR036866">
    <property type="entry name" value="RibonucZ/Hydroxyglut_hydro"/>
</dbReference>
<dbReference type="NCBIfam" id="TIGR00361">
    <property type="entry name" value="ComEC_Rec2"/>
    <property type="match status" value="1"/>
</dbReference>
<evidence type="ECO:0000256" key="4">
    <source>
        <dbReference type="ARBA" id="ARBA00022989"/>
    </source>
</evidence>
<dbReference type="PANTHER" id="PTHR30619">
    <property type="entry name" value="DNA INTERNALIZATION/COMPETENCE PROTEIN COMEC/REC2"/>
    <property type="match status" value="1"/>
</dbReference>
<proteinExistence type="predicted"/>
<accession>A0ABS5NU56</accession>